<organism evidence="1 2">
    <name type="scientific">Chaetomium tenue</name>
    <dbReference type="NCBI Taxonomy" id="1854479"/>
    <lineage>
        <taxon>Eukaryota</taxon>
        <taxon>Fungi</taxon>
        <taxon>Dikarya</taxon>
        <taxon>Ascomycota</taxon>
        <taxon>Pezizomycotina</taxon>
        <taxon>Sordariomycetes</taxon>
        <taxon>Sordariomycetidae</taxon>
        <taxon>Sordariales</taxon>
        <taxon>Chaetomiaceae</taxon>
        <taxon>Chaetomium</taxon>
    </lineage>
</organism>
<evidence type="ECO:0000313" key="2">
    <source>
        <dbReference type="Proteomes" id="UP000724584"/>
    </source>
</evidence>
<dbReference type="EMBL" id="JAGIZQ010000005">
    <property type="protein sequence ID" value="KAH6627552.1"/>
    <property type="molecule type" value="Genomic_DNA"/>
</dbReference>
<gene>
    <name evidence="1" type="ORF">F5144DRAFT_593749</name>
</gene>
<reference evidence="1 2" key="1">
    <citation type="journal article" date="2021" name="Nat. Commun.">
        <title>Genetic determinants of endophytism in the Arabidopsis root mycobiome.</title>
        <authorList>
            <person name="Mesny F."/>
            <person name="Miyauchi S."/>
            <person name="Thiergart T."/>
            <person name="Pickel B."/>
            <person name="Atanasova L."/>
            <person name="Karlsson M."/>
            <person name="Huettel B."/>
            <person name="Barry K.W."/>
            <person name="Haridas S."/>
            <person name="Chen C."/>
            <person name="Bauer D."/>
            <person name="Andreopoulos W."/>
            <person name="Pangilinan J."/>
            <person name="LaButti K."/>
            <person name="Riley R."/>
            <person name="Lipzen A."/>
            <person name="Clum A."/>
            <person name="Drula E."/>
            <person name="Henrissat B."/>
            <person name="Kohler A."/>
            <person name="Grigoriev I.V."/>
            <person name="Martin F.M."/>
            <person name="Hacquard S."/>
        </authorList>
    </citation>
    <scope>NUCLEOTIDE SEQUENCE [LARGE SCALE GENOMIC DNA]</scope>
    <source>
        <strain evidence="1 2">MPI-SDFR-AT-0079</strain>
    </source>
</reference>
<name>A0ACB7P0U7_9PEZI</name>
<evidence type="ECO:0000313" key="1">
    <source>
        <dbReference type="EMBL" id="KAH6627552.1"/>
    </source>
</evidence>
<comment type="caution">
    <text evidence="1">The sequence shown here is derived from an EMBL/GenBank/DDBJ whole genome shotgun (WGS) entry which is preliminary data.</text>
</comment>
<sequence length="142" mass="14917">MSNVVAGSHASHSTSDGRAGSAVLCERADRVGCFLTHGQTGSTTPRCLCMPFDARCWQPVSRRSDPGPAMLGFPPEALHPNFAIRRSHRFGQSSQASQDPGDVPSNPCVVHAPAATEPDSSLPLFSHTHTSTCSGGGMRSES</sequence>
<dbReference type="Proteomes" id="UP000724584">
    <property type="component" value="Unassembled WGS sequence"/>
</dbReference>
<accession>A0ACB7P0U7</accession>
<protein>
    <submittedName>
        <fullName evidence="1">Uncharacterized protein</fullName>
    </submittedName>
</protein>
<keyword evidence="2" id="KW-1185">Reference proteome</keyword>
<proteinExistence type="predicted"/>